<comment type="similarity">
    <text evidence="1">Belongs to the thioredoxin family.</text>
</comment>
<organism evidence="8 9">
    <name type="scientific">Curtobacterium herbarum</name>
    <dbReference type="NCBI Taxonomy" id="150122"/>
    <lineage>
        <taxon>Bacteria</taxon>
        <taxon>Bacillati</taxon>
        <taxon>Actinomycetota</taxon>
        <taxon>Actinomycetes</taxon>
        <taxon>Micrococcales</taxon>
        <taxon>Microbacteriaceae</taxon>
        <taxon>Curtobacterium</taxon>
    </lineage>
</organism>
<sequence>MTNVPPTPSSLRGAVDLSSLVDRAQRPPQGAGAGAPNGAPNGAGASGPAGAVGPAGAAPTDGVLSVPSLVMDVTDQSFQDIVQLSTVVPVIVDIWAEWCGPCKQLSPVLERLTEEYAGRIVLAKVDADTNPQLVQAFQAQSIPTVAAVIGGRPLGLFVGALPEAEVRDVFEQVLQAAEQNGIAGRVQVDGTPEPDTAEQGEPEPEPLPPHHQAAYDAIEAGDYATAISEYRTAILQDPHDQMAVAGLAQVSLLDRLSGKTADEIRAAAGAGPADVAAQLAVADLDISGGHVEDAFGRLLDLVPTVFGDDREALRVRLVEYFELVGAEDPRVVAARRRLASALY</sequence>
<dbReference type="PANTHER" id="PTHR45663">
    <property type="entry name" value="GEO12009P1"/>
    <property type="match status" value="1"/>
</dbReference>
<keyword evidence="2" id="KW-0813">Transport</keyword>
<evidence type="ECO:0000256" key="2">
    <source>
        <dbReference type="ARBA" id="ARBA00022448"/>
    </source>
</evidence>
<dbReference type="PROSITE" id="PS00194">
    <property type="entry name" value="THIOREDOXIN_1"/>
    <property type="match status" value="1"/>
</dbReference>
<evidence type="ECO:0000256" key="5">
    <source>
        <dbReference type="ARBA" id="ARBA00023284"/>
    </source>
</evidence>
<evidence type="ECO:0000256" key="4">
    <source>
        <dbReference type="ARBA" id="ARBA00023157"/>
    </source>
</evidence>
<keyword evidence="4" id="KW-1015">Disulfide bond</keyword>
<keyword evidence="9" id="KW-1185">Reference proteome</keyword>
<dbReference type="Pfam" id="PF00085">
    <property type="entry name" value="Thioredoxin"/>
    <property type="match status" value="1"/>
</dbReference>
<feature type="domain" description="Thioredoxin" evidence="7">
    <location>
        <begin position="47"/>
        <end position="175"/>
    </location>
</feature>
<dbReference type="Proteomes" id="UP001501742">
    <property type="component" value="Unassembled WGS sequence"/>
</dbReference>
<dbReference type="PROSITE" id="PS51352">
    <property type="entry name" value="THIOREDOXIN_2"/>
    <property type="match status" value="1"/>
</dbReference>
<dbReference type="InterPro" id="IPR017937">
    <property type="entry name" value="Thioredoxin_CS"/>
</dbReference>
<reference evidence="8 9" key="1">
    <citation type="journal article" date="2019" name="Int. J. Syst. Evol. Microbiol.">
        <title>The Global Catalogue of Microorganisms (GCM) 10K type strain sequencing project: providing services to taxonomists for standard genome sequencing and annotation.</title>
        <authorList>
            <consortium name="The Broad Institute Genomics Platform"/>
            <consortium name="The Broad Institute Genome Sequencing Center for Infectious Disease"/>
            <person name="Wu L."/>
            <person name="Ma J."/>
        </authorList>
    </citation>
    <scope>NUCLEOTIDE SEQUENCE [LARGE SCALE GENOMIC DNA]</scope>
    <source>
        <strain evidence="8 9">JCM 12140</strain>
    </source>
</reference>
<evidence type="ECO:0000259" key="7">
    <source>
        <dbReference type="PROSITE" id="PS51352"/>
    </source>
</evidence>
<name>A0ABN1Z9V2_9MICO</name>
<evidence type="ECO:0000256" key="3">
    <source>
        <dbReference type="ARBA" id="ARBA00022982"/>
    </source>
</evidence>
<keyword evidence="5" id="KW-0676">Redox-active center</keyword>
<accession>A0ABN1Z9V2</accession>
<dbReference type="PANTHER" id="PTHR45663:SF11">
    <property type="entry name" value="GEO12009P1"/>
    <property type="match status" value="1"/>
</dbReference>
<evidence type="ECO:0000313" key="9">
    <source>
        <dbReference type="Proteomes" id="UP001501742"/>
    </source>
</evidence>
<feature type="compositionally biased region" description="Acidic residues" evidence="6">
    <location>
        <begin position="195"/>
        <end position="204"/>
    </location>
</feature>
<dbReference type="CDD" id="cd02956">
    <property type="entry name" value="ybbN"/>
    <property type="match status" value="1"/>
</dbReference>
<dbReference type="Gene3D" id="1.25.40.10">
    <property type="entry name" value="Tetratricopeptide repeat domain"/>
    <property type="match status" value="1"/>
</dbReference>
<protein>
    <submittedName>
        <fullName evidence="8">Tetratricopeptide repeat protein</fullName>
    </submittedName>
</protein>
<dbReference type="RefSeq" id="WP_204607607.1">
    <property type="nucleotide sequence ID" value="NZ_BAAAJX010000003.1"/>
</dbReference>
<feature type="region of interest" description="Disordered" evidence="6">
    <location>
        <begin position="1"/>
        <end position="57"/>
    </location>
</feature>
<comment type="caution">
    <text evidence="8">The sequence shown here is derived from an EMBL/GenBank/DDBJ whole genome shotgun (WGS) entry which is preliminary data.</text>
</comment>
<keyword evidence="3" id="KW-0249">Electron transport</keyword>
<evidence type="ECO:0000313" key="8">
    <source>
        <dbReference type="EMBL" id="GAA1492358.1"/>
    </source>
</evidence>
<gene>
    <name evidence="8" type="ORF">GCM10009627_07040</name>
</gene>
<dbReference type="EMBL" id="BAAAJX010000003">
    <property type="protein sequence ID" value="GAA1492358.1"/>
    <property type="molecule type" value="Genomic_DNA"/>
</dbReference>
<dbReference type="Gene3D" id="3.40.30.10">
    <property type="entry name" value="Glutaredoxin"/>
    <property type="match status" value="1"/>
</dbReference>
<dbReference type="InterPro" id="IPR013766">
    <property type="entry name" value="Thioredoxin_domain"/>
</dbReference>
<dbReference type="Pfam" id="PF14561">
    <property type="entry name" value="TPR_20"/>
    <property type="match status" value="1"/>
</dbReference>
<dbReference type="InterPro" id="IPR036249">
    <property type="entry name" value="Thioredoxin-like_sf"/>
</dbReference>
<dbReference type="SUPFAM" id="SSF52833">
    <property type="entry name" value="Thioredoxin-like"/>
    <property type="match status" value="1"/>
</dbReference>
<feature type="region of interest" description="Disordered" evidence="6">
    <location>
        <begin position="181"/>
        <end position="211"/>
    </location>
</feature>
<proteinExistence type="inferred from homology"/>
<feature type="compositionally biased region" description="Low complexity" evidence="6">
    <location>
        <begin position="27"/>
        <end position="57"/>
    </location>
</feature>
<evidence type="ECO:0000256" key="1">
    <source>
        <dbReference type="ARBA" id="ARBA00008987"/>
    </source>
</evidence>
<dbReference type="InterPro" id="IPR011990">
    <property type="entry name" value="TPR-like_helical_dom_sf"/>
</dbReference>
<evidence type="ECO:0000256" key="6">
    <source>
        <dbReference type="SAM" id="MobiDB-lite"/>
    </source>
</evidence>